<reference evidence="1 2" key="1">
    <citation type="submission" date="2017-07" db="EMBL/GenBank/DDBJ databases">
        <authorList>
            <person name="Talla V."/>
            <person name="Backstrom N."/>
        </authorList>
    </citation>
    <scope>NUCLEOTIDE SEQUENCE [LARGE SCALE GENOMIC DNA]</scope>
</reference>
<proteinExistence type="predicted"/>
<evidence type="ECO:0000313" key="1">
    <source>
        <dbReference type="EMBL" id="VVC86524.1"/>
    </source>
</evidence>
<gene>
    <name evidence="1" type="ORF">LSINAPIS_LOCUS329</name>
</gene>
<evidence type="ECO:0000313" key="2">
    <source>
        <dbReference type="Proteomes" id="UP000324832"/>
    </source>
</evidence>
<dbReference type="AlphaFoldDB" id="A0A5E4PN95"/>
<dbReference type="Proteomes" id="UP000324832">
    <property type="component" value="Unassembled WGS sequence"/>
</dbReference>
<accession>A0A5E4PN95</accession>
<name>A0A5E4PN95_9NEOP</name>
<dbReference type="EMBL" id="FZQP02000003">
    <property type="protein sequence ID" value="VVC86524.1"/>
    <property type="molecule type" value="Genomic_DNA"/>
</dbReference>
<keyword evidence="2" id="KW-1185">Reference proteome</keyword>
<organism evidence="1 2">
    <name type="scientific">Leptidea sinapis</name>
    <dbReference type="NCBI Taxonomy" id="189913"/>
    <lineage>
        <taxon>Eukaryota</taxon>
        <taxon>Metazoa</taxon>
        <taxon>Ecdysozoa</taxon>
        <taxon>Arthropoda</taxon>
        <taxon>Hexapoda</taxon>
        <taxon>Insecta</taxon>
        <taxon>Pterygota</taxon>
        <taxon>Neoptera</taxon>
        <taxon>Endopterygota</taxon>
        <taxon>Lepidoptera</taxon>
        <taxon>Glossata</taxon>
        <taxon>Ditrysia</taxon>
        <taxon>Papilionoidea</taxon>
        <taxon>Pieridae</taxon>
        <taxon>Dismorphiinae</taxon>
        <taxon>Leptidea</taxon>
    </lineage>
</organism>
<sequence>MSLKCRSWSPVCTCLTCTLDT</sequence>
<protein>
    <submittedName>
        <fullName evidence="1">Uncharacterized protein</fullName>
    </submittedName>
</protein>